<dbReference type="GO" id="GO:0004450">
    <property type="term" value="F:isocitrate dehydrogenase (NADP+) activity"/>
    <property type="evidence" value="ECO:0007669"/>
    <property type="project" value="UniProtKB-EC"/>
</dbReference>
<feature type="domain" description="Isopropylmalate dehydrogenase-like" evidence="14">
    <location>
        <begin position="30"/>
        <end position="407"/>
    </location>
</feature>
<evidence type="ECO:0000313" key="15">
    <source>
        <dbReference type="EMBL" id="SUZ58215.1"/>
    </source>
</evidence>
<evidence type="ECO:0000256" key="8">
    <source>
        <dbReference type="ARBA" id="ARBA00022723"/>
    </source>
</evidence>
<name>A0A381NUC9_9ZZZZ</name>
<evidence type="ECO:0000259" key="14">
    <source>
        <dbReference type="SMART" id="SM01329"/>
    </source>
</evidence>
<comment type="catalytic activity">
    <reaction evidence="13">
        <text>D-threo-isocitrate + NADP(+) = 2-oxoglutarate + CO2 + NADPH</text>
        <dbReference type="Rhea" id="RHEA:19629"/>
        <dbReference type="ChEBI" id="CHEBI:15562"/>
        <dbReference type="ChEBI" id="CHEBI:16526"/>
        <dbReference type="ChEBI" id="CHEBI:16810"/>
        <dbReference type="ChEBI" id="CHEBI:57783"/>
        <dbReference type="ChEBI" id="CHEBI:58349"/>
        <dbReference type="EC" id="1.1.1.42"/>
    </reaction>
</comment>
<protein>
    <recommendedName>
        <fullName evidence="5">isocitrate dehydrogenase (NADP(+))</fullName>
        <ecNumber evidence="5">1.1.1.42</ecNumber>
    </recommendedName>
</protein>
<dbReference type="SMART" id="SM01329">
    <property type="entry name" value="Iso_dh"/>
    <property type="match status" value="1"/>
</dbReference>
<dbReference type="NCBIfam" id="TIGR00183">
    <property type="entry name" value="prok_nadp_idh"/>
    <property type="match status" value="1"/>
</dbReference>
<dbReference type="GO" id="GO:0006097">
    <property type="term" value="P:glyoxylate cycle"/>
    <property type="evidence" value="ECO:0007669"/>
    <property type="project" value="UniProtKB-KW"/>
</dbReference>
<dbReference type="GO" id="GO:0000287">
    <property type="term" value="F:magnesium ion binding"/>
    <property type="evidence" value="ECO:0007669"/>
    <property type="project" value="InterPro"/>
</dbReference>
<comment type="cofactor">
    <cofactor evidence="2">
        <name>Mg(2+)</name>
        <dbReference type="ChEBI" id="CHEBI:18420"/>
    </cofactor>
</comment>
<dbReference type="PANTHER" id="PTHR43504:SF1">
    <property type="entry name" value="ISOCITRATE DEHYDROGENASE [NADP]"/>
    <property type="match status" value="1"/>
</dbReference>
<evidence type="ECO:0000256" key="3">
    <source>
        <dbReference type="ARBA" id="ARBA00007769"/>
    </source>
</evidence>
<evidence type="ECO:0000256" key="2">
    <source>
        <dbReference type="ARBA" id="ARBA00001946"/>
    </source>
</evidence>
<evidence type="ECO:0000256" key="6">
    <source>
        <dbReference type="ARBA" id="ARBA00022435"/>
    </source>
</evidence>
<evidence type="ECO:0000256" key="1">
    <source>
        <dbReference type="ARBA" id="ARBA00001936"/>
    </source>
</evidence>
<dbReference type="NCBIfam" id="NF005036">
    <property type="entry name" value="PRK06451.1"/>
    <property type="match status" value="1"/>
</dbReference>
<proteinExistence type="inferred from homology"/>
<keyword evidence="9" id="KW-0460">Magnesium</keyword>
<dbReference type="InterPro" id="IPR024084">
    <property type="entry name" value="IsoPropMal-DH-like_dom"/>
</dbReference>
<reference evidence="15" key="1">
    <citation type="submission" date="2018-05" db="EMBL/GenBank/DDBJ databases">
        <authorList>
            <person name="Lanie J.A."/>
            <person name="Ng W.-L."/>
            <person name="Kazmierczak K.M."/>
            <person name="Andrzejewski T.M."/>
            <person name="Davidsen T.M."/>
            <person name="Wayne K.J."/>
            <person name="Tettelin H."/>
            <person name="Glass J.I."/>
            <person name="Rusch D."/>
            <person name="Podicherti R."/>
            <person name="Tsui H.-C.T."/>
            <person name="Winkler M.E."/>
        </authorList>
    </citation>
    <scope>NUCLEOTIDE SEQUENCE</scope>
</reference>
<dbReference type="NCBIfam" id="NF005425">
    <property type="entry name" value="PRK07006.1"/>
    <property type="match status" value="1"/>
</dbReference>
<comment type="cofactor">
    <cofactor evidence="1">
        <name>Mn(2+)</name>
        <dbReference type="ChEBI" id="CHEBI:29035"/>
    </cofactor>
</comment>
<keyword evidence="11" id="KW-0560">Oxidoreductase</keyword>
<gene>
    <name evidence="15" type="ORF">METZ01_LOCUS11069</name>
</gene>
<dbReference type="GO" id="GO:0051287">
    <property type="term" value="F:NAD binding"/>
    <property type="evidence" value="ECO:0007669"/>
    <property type="project" value="InterPro"/>
</dbReference>
<evidence type="ECO:0000256" key="12">
    <source>
        <dbReference type="ARBA" id="ARBA00023211"/>
    </source>
</evidence>
<evidence type="ECO:0000256" key="7">
    <source>
        <dbReference type="ARBA" id="ARBA00022532"/>
    </source>
</evidence>
<dbReference type="PROSITE" id="PS00470">
    <property type="entry name" value="IDH_IMDH"/>
    <property type="match status" value="1"/>
</dbReference>
<keyword evidence="12" id="KW-0464">Manganese</keyword>
<dbReference type="EC" id="1.1.1.42" evidence="5"/>
<organism evidence="15">
    <name type="scientific">marine metagenome</name>
    <dbReference type="NCBI Taxonomy" id="408172"/>
    <lineage>
        <taxon>unclassified sequences</taxon>
        <taxon>metagenomes</taxon>
        <taxon>ecological metagenomes</taxon>
    </lineage>
</organism>
<evidence type="ECO:0000256" key="4">
    <source>
        <dbReference type="ARBA" id="ARBA00011738"/>
    </source>
</evidence>
<keyword evidence="7" id="KW-0816">Tricarboxylic acid cycle</keyword>
<dbReference type="AlphaFoldDB" id="A0A381NUC9"/>
<evidence type="ECO:0000256" key="10">
    <source>
        <dbReference type="ARBA" id="ARBA00022857"/>
    </source>
</evidence>
<comment type="similarity">
    <text evidence="3">Belongs to the isocitrate and isopropylmalate dehydrogenases family.</text>
</comment>
<evidence type="ECO:0000256" key="11">
    <source>
        <dbReference type="ARBA" id="ARBA00023002"/>
    </source>
</evidence>
<dbReference type="InterPro" id="IPR004439">
    <property type="entry name" value="Isocitrate_DH_NADP_dimer_prok"/>
</dbReference>
<dbReference type="GO" id="GO:0006099">
    <property type="term" value="P:tricarboxylic acid cycle"/>
    <property type="evidence" value="ECO:0007669"/>
    <property type="project" value="UniProtKB-KW"/>
</dbReference>
<keyword evidence="10" id="KW-0521">NADP</keyword>
<accession>A0A381NUC9</accession>
<evidence type="ECO:0000256" key="5">
    <source>
        <dbReference type="ARBA" id="ARBA00013013"/>
    </source>
</evidence>
<keyword evidence="6" id="KW-0329">Glyoxylate bypass</keyword>
<dbReference type="PANTHER" id="PTHR43504">
    <property type="entry name" value="ISOCITRATE DEHYDROGENASE [NADP]"/>
    <property type="match status" value="1"/>
</dbReference>
<comment type="subunit">
    <text evidence="4">Homodimer.</text>
</comment>
<dbReference type="Gene3D" id="3.40.718.10">
    <property type="entry name" value="Isopropylmalate Dehydrogenase"/>
    <property type="match status" value="1"/>
</dbReference>
<dbReference type="InterPro" id="IPR019818">
    <property type="entry name" value="IsoCit/isopropylmalate_DH_CS"/>
</dbReference>
<dbReference type="SUPFAM" id="SSF53659">
    <property type="entry name" value="Isocitrate/Isopropylmalate dehydrogenase-like"/>
    <property type="match status" value="1"/>
</dbReference>
<evidence type="ECO:0000256" key="9">
    <source>
        <dbReference type="ARBA" id="ARBA00022842"/>
    </source>
</evidence>
<dbReference type="Pfam" id="PF00180">
    <property type="entry name" value="Iso_dh"/>
    <property type="match status" value="1"/>
</dbReference>
<evidence type="ECO:0000256" key="13">
    <source>
        <dbReference type="ARBA" id="ARBA00023554"/>
    </source>
</evidence>
<sequence length="411" mass="45027">MSESTKTTPNSEGEKITWQNGTLVVPDVPIIPFIEGDGVGPDIWLASVRVFDAAVKQIFNGQRRVAWLEVLAGEKANAELGEWLPGETIEAIRNYKVAIKGPLTTPVGGGIRSLNVTLRQVLDLFACVRPVRYVTGTPAPVRHPERMNVVIFRENTEDVYAGIEWARGTPQAEKIIEFLSNEMGRRIRSDSGIGIKPMSEFASQRLVRKALQYAVANGRKTLTLVHKGNIMKFTEGAFRDWGYELAEREFAEQIVTEQAVSGGAARKGKILVNDRIADSVFQQVLTRTDDYDVFATPNLNGDYLSDACAAQVGGLGMAPGANIGDEIACFEATHGTAPKYAGKDVINPSSVILSGAMMFRHLGWGGVAELIESGLERTIRQKKVTYDLARQMEKPNKLKTSQFAGAIIKNF</sequence>
<dbReference type="EMBL" id="UINC01000604">
    <property type="protein sequence ID" value="SUZ58215.1"/>
    <property type="molecule type" value="Genomic_DNA"/>
</dbReference>
<keyword evidence="8" id="KW-0479">Metal-binding</keyword>